<gene>
    <name evidence="1" type="ORF">IG617_16515</name>
</gene>
<organism evidence="1 2">
    <name type="scientific">Roseibium polysiphoniae</name>
    <dbReference type="NCBI Taxonomy" id="2571221"/>
    <lineage>
        <taxon>Bacteria</taxon>
        <taxon>Pseudomonadati</taxon>
        <taxon>Pseudomonadota</taxon>
        <taxon>Alphaproteobacteria</taxon>
        <taxon>Hyphomicrobiales</taxon>
        <taxon>Stappiaceae</taxon>
        <taxon>Roseibium</taxon>
    </lineage>
</organism>
<evidence type="ECO:0000313" key="2">
    <source>
        <dbReference type="Proteomes" id="UP000615687"/>
    </source>
</evidence>
<sequence>MPDLSDQFYLRLEPFTDFATVGDVERYETVPADWVILAADIVRSRDAIEAGRYKEVNLIGAAVISAVLNQVGRENVPFVFGGDGAMLLVPPGAVDAGKIALAGVQRLAAEETGLSLRTAAIPLTEIRSNGADVCLRKYELSPGNYLAMVIGGGLELADRILKDEGLCKPFLIDPAMAVEPDLEGLSCRWEPLPSERGKVLSLILRPSEGGGESLRSIAADIEHIVGFDPLGETDSANHVTRDRLRFRFPPRGLGLEIRMLSRTGNRFAYGAKAVFQSLATIWGFVTGLSVGPFRPARYLQEICRHTDHRKLDDSLRLVLDVSMEQLNALTDYLDEAFRARRLNYGMHVSDSALMTCFMTDIGASQHVHFIDGANGGLSVAASDFKQRKAATS</sequence>
<evidence type="ECO:0000313" key="1">
    <source>
        <dbReference type="EMBL" id="MBD8877898.1"/>
    </source>
</evidence>
<proteinExistence type="predicted"/>
<name>A0ABR9CE31_9HYPH</name>
<protein>
    <submittedName>
        <fullName evidence="1">DUF3095 domain-containing protein</fullName>
    </submittedName>
</protein>
<accession>A0ABR9CE31</accession>
<comment type="caution">
    <text evidence="1">The sequence shown here is derived from an EMBL/GenBank/DDBJ whole genome shotgun (WGS) entry which is preliminary data.</text>
</comment>
<reference evidence="1 2" key="1">
    <citation type="submission" date="2020-09" db="EMBL/GenBank/DDBJ databases">
        <title>The genome sequence of type strain Labrenzia polysiphoniae KACC 19711.</title>
        <authorList>
            <person name="Liu Y."/>
        </authorList>
    </citation>
    <scope>NUCLEOTIDE SEQUENCE [LARGE SCALE GENOMIC DNA]</scope>
    <source>
        <strain evidence="1 2">KACC 19711</strain>
    </source>
</reference>
<dbReference type="InterPro" id="IPR021445">
    <property type="entry name" value="DUF3095"/>
</dbReference>
<dbReference type="Proteomes" id="UP000615687">
    <property type="component" value="Unassembled WGS sequence"/>
</dbReference>
<dbReference type="RefSeq" id="WP_192110355.1">
    <property type="nucleotide sequence ID" value="NZ_JACYXJ010000006.1"/>
</dbReference>
<dbReference type="EMBL" id="JACYXJ010000006">
    <property type="protein sequence ID" value="MBD8877898.1"/>
    <property type="molecule type" value="Genomic_DNA"/>
</dbReference>
<dbReference type="Pfam" id="PF11294">
    <property type="entry name" value="DUF3095"/>
    <property type="match status" value="1"/>
</dbReference>
<keyword evidence="2" id="KW-1185">Reference proteome</keyword>